<name>A0ABZ0TUN0_9SPHI</name>
<organism evidence="1 2">
    <name type="scientific">Mucilaginibacter sabulilitoris</name>
    <dbReference type="NCBI Taxonomy" id="1173583"/>
    <lineage>
        <taxon>Bacteria</taxon>
        <taxon>Pseudomonadati</taxon>
        <taxon>Bacteroidota</taxon>
        <taxon>Sphingobacteriia</taxon>
        <taxon>Sphingobacteriales</taxon>
        <taxon>Sphingobacteriaceae</taxon>
        <taxon>Mucilaginibacter</taxon>
    </lineage>
</organism>
<accession>A0ABZ0TUN0</accession>
<evidence type="ECO:0000313" key="2">
    <source>
        <dbReference type="Proteomes" id="UP001324380"/>
    </source>
</evidence>
<sequence>MKAVFDKDASYKKAGSDKLFADTISYFDDKISGKDIILSPAGEVLEKDNMVRLTGTTWK</sequence>
<keyword evidence="2" id="KW-1185">Reference proteome</keyword>
<proteinExistence type="predicted"/>
<evidence type="ECO:0000313" key="1">
    <source>
        <dbReference type="EMBL" id="WPU95858.1"/>
    </source>
</evidence>
<dbReference type="Proteomes" id="UP001324380">
    <property type="component" value="Chromosome"/>
</dbReference>
<reference evidence="1 2" key="1">
    <citation type="submission" date="2023-11" db="EMBL/GenBank/DDBJ databases">
        <title>Analysis of the Genomes of Mucilaginibacter gossypii cycad 4 and M. sabulilitoris SNA2: microbes with the potential for plant growth promotion.</title>
        <authorList>
            <person name="Hirsch A.M."/>
            <person name="Humm E."/>
            <person name="Rubbi M."/>
            <person name="Del Vecchio G."/>
            <person name="Ha S.M."/>
            <person name="Pellegrini M."/>
            <person name="Gunsalus R.P."/>
        </authorList>
    </citation>
    <scope>NUCLEOTIDE SEQUENCE [LARGE SCALE GENOMIC DNA]</scope>
    <source>
        <strain evidence="1 2">SNA2</strain>
    </source>
</reference>
<protein>
    <submittedName>
        <fullName evidence="1">Uncharacterized protein</fullName>
    </submittedName>
</protein>
<dbReference type="EMBL" id="CP139558">
    <property type="protein sequence ID" value="WPU95858.1"/>
    <property type="molecule type" value="Genomic_DNA"/>
</dbReference>
<dbReference type="RefSeq" id="WP_321564963.1">
    <property type="nucleotide sequence ID" value="NZ_CP139558.1"/>
</dbReference>
<gene>
    <name evidence="1" type="ORF">SNE25_10045</name>
</gene>